<dbReference type="EMBL" id="KU878088">
    <property type="protein sequence ID" value="AMS01209.1"/>
    <property type="molecule type" value="Genomic_DNA"/>
</dbReference>
<dbReference type="GeneID" id="29058843"/>
<dbReference type="Proteomes" id="UP000202618">
    <property type="component" value="Segment"/>
</dbReference>
<name>A0A172JI38_BPPB1</name>
<dbReference type="RefSeq" id="YP_009283029.1">
    <property type="nucleotide sequence ID" value="NC_031039.1"/>
</dbReference>
<dbReference type="KEGG" id="vg:29058843"/>
<evidence type="ECO:0000313" key="2">
    <source>
        <dbReference type="Proteomes" id="UP000202618"/>
    </source>
</evidence>
<organism evidence="1 2">
    <name type="scientific">Bacillus phage AR9</name>
    <dbReference type="NCBI Taxonomy" id="1815509"/>
    <lineage>
        <taxon>Viruses</taxon>
        <taxon>Duplodnaviria</taxon>
        <taxon>Heunggongvirae</taxon>
        <taxon>Uroviricota</taxon>
        <taxon>Caudoviricetes</taxon>
        <taxon>Takahashivirus</taxon>
        <taxon>Bacillus phage PBS1</taxon>
    </lineage>
</organism>
<reference evidence="1 2" key="1">
    <citation type="journal article" date="2016" name="Virology">
        <title>The genome of AR9, a giant transducing Bacillus phage encoding two multisubunit RNA polymerases.</title>
        <authorList>
            <person name="Lavysh D."/>
            <person name="Sokolova M."/>
            <person name="Minakhin L."/>
            <person name="Yakunina M."/>
            <person name="Artamonova T."/>
            <person name="Kozyavkin S."/>
            <person name="Makarova K.S."/>
            <person name="Koonin E.V."/>
            <person name="Severinov K."/>
        </authorList>
    </citation>
    <scope>NUCLEOTIDE SEQUENCE [LARGE SCALE GENOMIC DNA]</scope>
</reference>
<accession>A0A172JI38</accession>
<sequence length="248" mass="28961">MKYNFLKKVDNKIIFDGEYMEVYIPKDYFSKGIASYHGDMVNTLGVFNFMVYTQPKESKNKGEIHLLKLPMEIKFEFTTYHDISTKLRADLDKDDYRVFQLEKGSVFIDNVIKEQSAENSKKFIYLLHGGKLPKSLKYSDIIDLYHESISLNKVKLNNPSVIFELIIAELCRYRNNTEVPFRMMIGKENAKVSDYDYNNIALKKLPAINSTFNAMTFEDINQAIISSIRKTRNNENENPSPVERIIKY</sequence>
<gene>
    <name evidence="1" type="ORF">AR9_g125</name>
</gene>
<evidence type="ECO:0000313" key="1">
    <source>
        <dbReference type="EMBL" id="AMS01209.1"/>
    </source>
</evidence>
<protein>
    <submittedName>
        <fullName evidence="1">Virion protein</fullName>
    </submittedName>
</protein>
<proteinExistence type="predicted"/>